<dbReference type="AlphaFoldDB" id="A0A5J4QUG0"/>
<gene>
    <name evidence="1" type="ORF">EZS28_054147</name>
</gene>
<evidence type="ECO:0000313" key="2">
    <source>
        <dbReference type="Proteomes" id="UP000324800"/>
    </source>
</evidence>
<protein>
    <submittedName>
        <fullName evidence="1">Uncharacterized protein</fullName>
    </submittedName>
</protein>
<dbReference type="Proteomes" id="UP000324800">
    <property type="component" value="Unassembled WGS sequence"/>
</dbReference>
<comment type="caution">
    <text evidence="1">The sequence shown here is derived from an EMBL/GenBank/DDBJ whole genome shotgun (WGS) entry which is preliminary data.</text>
</comment>
<name>A0A5J4QUG0_9EUKA</name>
<accession>A0A5J4QUG0</accession>
<organism evidence="1 2">
    <name type="scientific">Streblomastix strix</name>
    <dbReference type="NCBI Taxonomy" id="222440"/>
    <lineage>
        <taxon>Eukaryota</taxon>
        <taxon>Metamonada</taxon>
        <taxon>Preaxostyla</taxon>
        <taxon>Oxymonadida</taxon>
        <taxon>Streblomastigidae</taxon>
        <taxon>Streblomastix</taxon>
    </lineage>
</organism>
<sequence length="29" mass="3477">MLLSEYREKRSIVILKNLREKAFVIEAAR</sequence>
<proteinExistence type="predicted"/>
<evidence type="ECO:0000313" key="1">
    <source>
        <dbReference type="EMBL" id="KAA6324778.1"/>
    </source>
</evidence>
<reference evidence="1 2" key="1">
    <citation type="submission" date="2019-03" db="EMBL/GenBank/DDBJ databases">
        <title>Single cell metagenomics reveals metabolic interactions within the superorganism composed of flagellate Streblomastix strix and complex community of Bacteroidetes bacteria on its surface.</title>
        <authorList>
            <person name="Treitli S.C."/>
            <person name="Kolisko M."/>
            <person name="Husnik F."/>
            <person name="Keeling P."/>
            <person name="Hampl V."/>
        </authorList>
    </citation>
    <scope>NUCLEOTIDE SEQUENCE [LARGE SCALE GENOMIC DNA]</scope>
    <source>
        <strain evidence="1">ST1C</strain>
    </source>
</reference>
<feature type="non-terminal residue" evidence="1">
    <location>
        <position position="29"/>
    </location>
</feature>
<dbReference type="EMBL" id="SNRW01044294">
    <property type="protein sequence ID" value="KAA6324778.1"/>
    <property type="molecule type" value="Genomic_DNA"/>
</dbReference>